<dbReference type="EMBL" id="BAAAWD010000003">
    <property type="protein sequence ID" value="GAA2988838.1"/>
    <property type="molecule type" value="Genomic_DNA"/>
</dbReference>
<evidence type="ECO:0000256" key="3">
    <source>
        <dbReference type="RuleBase" id="RU000363"/>
    </source>
</evidence>
<dbReference type="PRINTS" id="PR00081">
    <property type="entry name" value="GDHRDH"/>
</dbReference>
<dbReference type="InterPro" id="IPR002347">
    <property type="entry name" value="SDR_fam"/>
</dbReference>
<protein>
    <submittedName>
        <fullName evidence="5">SDR family oxidoreductase</fullName>
    </submittedName>
</protein>
<sequence>MSADAGAGPVAVVTGAGSGIGRQVSVALRAAGYRTVAAGRRAEALGETLQLAGGPCGSTLAVPCDVTDPVSVRELFARTRERFGRIDLLVNNAGVPGPAAAFDEITLEEWEEVVRTNLTGAFLCAQEAFRQMRTQRPRGGRIVNNGSLSAHAPRPRAAAYTAAKHAMTGLTRAVALEGRSYGIACGQIDVGNAATDMTAAMGRGVPQADGSLASEPTFDARHVAEAIVYMAGLPPEANVPFMTVMATAMPFAGRG</sequence>
<evidence type="ECO:0000259" key="4">
    <source>
        <dbReference type="SMART" id="SM00822"/>
    </source>
</evidence>
<dbReference type="Proteomes" id="UP001499930">
    <property type="component" value="Unassembled WGS sequence"/>
</dbReference>
<keyword evidence="2" id="KW-0560">Oxidoreductase</keyword>
<dbReference type="InterPro" id="IPR020904">
    <property type="entry name" value="Sc_DH/Rdtase_CS"/>
</dbReference>
<dbReference type="Pfam" id="PF00106">
    <property type="entry name" value="adh_short"/>
    <property type="match status" value="1"/>
</dbReference>
<name>A0ABN3XTA9_9ACTN</name>
<proteinExistence type="inferred from homology"/>
<dbReference type="InterPro" id="IPR036291">
    <property type="entry name" value="NAD(P)-bd_dom_sf"/>
</dbReference>
<dbReference type="Gene3D" id="3.40.50.720">
    <property type="entry name" value="NAD(P)-binding Rossmann-like Domain"/>
    <property type="match status" value="1"/>
</dbReference>
<feature type="domain" description="Ketoreductase" evidence="4">
    <location>
        <begin position="9"/>
        <end position="191"/>
    </location>
</feature>
<dbReference type="SUPFAM" id="SSF51735">
    <property type="entry name" value="NAD(P)-binding Rossmann-fold domains"/>
    <property type="match status" value="1"/>
</dbReference>
<dbReference type="SMART" id="SM00822">
    <property type="entry name" value="PKS_KR"/>
    <property type="match status" value="1"/>
</dbReference>
<dbReference type="CDD" id="cd05233">
    <property type="entry name" value="SDR_c"/>
    <property type="match status" value="1"/>
</dbReference>
<reference evidence="5 6" key="1">
    <citation type="journal article" date="2019" name="Int. J. Syst. Evol. Microbiol.">
        <title>The Global Catalogue of Microorganisms (GCM) 10K type strain sequencing project: providing services to taxonomists for standard genome sequencing and annotation.</title>
        <authorList>
            <consortium name="The Broad Institute Genomics Platform"/>
            <consortium name="The Broad Institute Genome Sequencing Center for Infectious Disease"/>
            <person name="Wu L."/>
            <person name="Ma J."/>
        </authorList>
    </citation>
    <scope>NUCLEOTIDE SEQUENCE [LARGE SCALE GENOMIC DNA]</scope>
    <source>
        <strain evidence="5 6">JCM 3106</strain>
    </source>
</reference>
<accession>A0ABN3XTA9</accession>
<dbReference type="InterPro" id="IPR057326">
    <property type="entry name" value="KR_dom"/>
</dbReference>
<comment type="caution">
    <text evidence="5">The sequence shown here is derived from an EMBL/GenBank/DDBJ whole genome shotgun (WGS) entry which is preliminary data.</text>
</comment>
<dbReference type="PROSITE" id="PS00061">
    <property type="entry name" value="ADH_SHORT"/>
    <property type="match status" value="1"/>
</dbReference>
<gene>
    <name evidence="5" type="ORF">GCM10017559_05930</name>
</gene>
<evidence type="ECO:0000313" key="5">
    <source>
        <dbReference type="EMBL" id="GAA2988838.1"/>
    </source>
</evidence>
<dbReference type="PANTHER" id="PTHR43669">
    <property type="entry name" value="5-KETO-D-GLUCONATE 5-REDUCTASE"/>
    <property type="match status" value="1"/>
</dbReference>
<comment type="similarity">
    <text evidence="1 3">Belongs to the short-chain dehydrogenases/reductases (SDR) family.</text>
</comment>
<evidence type="ECO:0000313" key="6">
    <source>
        <dbReference type="Proteomes" id="UP001499930"/>
    </source>
</evidence>
<organism evidence="5 6">
    <name type="scientific">Streptosporangium longisporum</name>
    <dbReference type="NCBI Taxonomy" id="46187"/>
    <lineage>
        <taxon>Bacteria</taxon>
        <taxon>Bacillati</taxon>
        <taxon>Actinomycetota</taxon>
        <taxon>Actinomycetes</taxon>
        <taxon>Streptosporangiales</taxon>
        <taxon>Streptosporangiaceae</taxon>
        <taxon>Streptosporangium</taxon>
    </lineage>
</organism>
<evidence type="ECO:0000256" key="1">
    <source>
        <dbReference type="ARBA" id="ARBA00006484"/>
    </source>
</evidence>
<dbReference type="PRINTS" id="PR00080">
    <property type="entry name" value="SDRFAMILY"/>
</dbReference>
<evidence type="ECO:0000256" key="2">
    <source>
        <dbReference type="ARBA" id="ARBA00023002"/>
    </source>
</evidence>
<dbReference type="PANTHER" id="PTHR43669:SF12">
    <property type="entry name" value="BLR5618 PROTEIN"/>
    <property type="match status" value="1"/>
</dbReference>
<dbReference type="RefSeq" id="WP_344887832.1">
    <property type="nucleotide sequence ID" value="NZ_BAAAWD010000003.1"/>
</dbReference>
<keyword evidence="6" id="KW-1185">Reference proteome</keyword>